<keyword evidence="6" id="KW-1185">Reference proteome</keyword>
<sequence length="315" mass="32442">MTRDYAHLFRLDGRHAVVVGAGSGIGREAALALAAQGAHVTCADQNLPAAQQTAELGSSSTTTQPAESSTGSAPTPKAAESSTGSAPTPKAAESSTGSALTPQPTDRHTAGKPTSGKLTAYELNVLDPDAVSAAAQELGDVDVLVFTAATNVRKRILDYSGDEFDRVVALNLRASFDLIRAFGRPMTERGRGSIIGFSSIRATTVEPGQSVYAATKAGLVQLLRTAAAEFGPSGVRVNAIAPGVVETPLTEQIKADPDWYAAYAAKSALARWATPDELAGAVVYLASDASTFVTGSVLPVDGGWTAIDGRFDPPN</sequence>
<feature type="compositionally biased region" description="Polar residues" evidence="4">
    <location>
        <begin position="93"/>
        <end position="104"/>
    </location>
</feature>
<comment type="similarity">
    <text evidence="1 3">Belongs to the short-chain dehydrogenases/reductases (SDR) family.</text>
</comment>
<gene>
    <name evidence="5" type="ordered locus">Kfla_4653</name>
</gene>
<dbReference type="STRING" id="479435.Kfla_4653"/>
<dbReference type="Proteomes" id="UP000007967">
    <property type="component" value="Chromosome"/>
</dbReference>
<dbReference type="Pfam" id="PF13561">
    <property type="entry name" value="adh_short_C2"/>
    <property type="match status" value="1"/>
</dbReference>
<dbReference type="PRINTS" id="PR00080">
    <property type="entry name" value="SDRFAMILY"/>
</dbReference>
<dbReference type="KEGG" id="kfl:Kfla_4653"/>
<dbReference type="SUPFAM" id="SSF51735">
    <property type="entry name" value="NAD(P)-binding Rossmann-fold domains"/>
    <property type="match status" value="1"/>
</dbReference>
<dbReference type="InterPro" id="IPR036291">
    <property type="entry name" value="NAD(P)-bd_dom_sf"/>
</dbReference>
<evidence type="ECO:0000256" key="3">
    <source>
        <dbReference type="RuleBase" id="RU000363"/>
    </source>
</evidence>
<dbReference type="CDD" id="cd05233">
    <property type="entry name" value="SDR_c"/>
    <property type="match status" value="1"/>
</dbReference>
<keyword evidence="2" id="KW-0560">Oxidoreductase</keyword>
<dbReference type="PANTHER" id="PTHR43477">
    <property type="entry name" value="DIHYDROANTICAPSIN 7-DEHYDROGENASE"/>
    <property type="match status" value="1"/>
</dbReference>
<dbReference type="FunFam" id="3.40.50.720:FF:000084">
    <property type="entry name" value="Short-chain dehydrogenase reductase"/>
    <property type="match status" value="1"/>
</dbReference>
<dbReference type="PRINTS" id="PR00081">
    <property type="entry name" value="GDHRDH"/>
</dbReference>
<evidence type="ECO:0000256" key="4">
    <source>
        <dbReference type="SAM" id="MobiDB-lite"/>
    </source>
</evidence>
<accession>D2PY65</accession>
<dbReference type="EMBL" id="CP001736">
    <property type="protein sequence ID" value="ADB33671.1"/>
    <property type="molecule type" value="Genomic_DNA"/>
</dbReference>
<dbReference type="Pfam" id="PF00106">
    <property type="entry name" value="adh_short"/>
    <property type="match status" value="1"/>
</dbReference>
<protein>
    <submittedName>
        <fullName evidence="5">Short-chain dehydrogenase/reductase SDR</fullName>
    </submittedName>
</protein>
<dbReference type="eggNOG" id="COG1028">
    <property type="taxonomic scope" value="Bacteria"/>
</dbReference>
<dbReference type="PROSITE" id="PS00061">
    <property type="entry name" value="ADH_SHORT"/>
    <property type="match status" value="1"/>
</dbReference>
<dbReference type="AlphaFoldDB" id="D2PY65"/>
<evidence type="ECO:0000313" key="6">
    <source>
        <dbReference type="Proteomes" id="UP000007967"/>
    </source>
</evidence>
<dbReference type="Gene3D" id="3.40.50.720">
    <property type="entry name" value="NAD(P)-binding Rossmann-like Domain"/>
    <property type="match status" value="1"/>
</dbReference>
<reference evidence="5 6" key="2">
    <citation type="journal article" date="2010" name="Stand. Genomic Sci.">
        <title>Complete genome sequence of Kribbella flavida type strain (IFO 14399).</title>
        <authorList>
            <person name="Pukall R."/>
            <person name="Lapidus A."/>
            <person name="Glavina Del Rio T."/>
            <person name="Copeland A."/>
            <person name="Tice H."/>
            <person name="Cheng J.-F."/>
            <person name="Lucas S."/>
            <person name="Chen F."/>
            <person name="Nolan M."/>
            <person name="LaButti K."/>
            <person name="Pati A."/>
            <person name="Ivanova N."/>
            <person name="Mavrommatis K."/>
            <person name="Mikhailova N."/>
            <person name="Pitluck S."/>
            <person name="Bruce D."/>
            <person name="Goodwin L."/>
            <person name="Land M."/>
            <person name="Hauser L."/>
            <person name="Chang Y.-J."/>
            <person name="Jeffries C.D."/>
            <person name="Chen A."/>
            <person name="Palaniappan K."/>
            <person name="Chain P."/>
            <person name="Rohde M."/>
            <person name="Goeker M."/>
            <person name="Bristow J."/>
            <person name="Eisen J.A."/>
            <person name="Markowitz V."/>
            <person name="Hugenholtz P."/>
            <person name="Kyrpides N.C."/>
            <person name="Klenk H.-P."/>
            <person name="Brettin T."/>
        </authorList>
    </citation>
    <scope>NUCLEOTIDE SEQUENCE [LARGE SCALE GENOMIC DNA]</scope>
    <source>
        <strain evidence="6">DSM 17836 / JCM 10339 / NBRC 14399</strain>
    </source>
</reference>
<dbReference type="InterPro" id="IPR051122">
    <property type="entry name" value="SDR_DHRS6-like"/>
</dbReference>
<dbReference type="InterPro" id="IPR020904">
    <property type="entry name" value="Sc_DH/Rdtase_CS"/>
</dbReference>
<feature type="compositionally biased region" description="Polar residues" evidence="4">
    <location>
        <begin position="53"/>
        <end position="73"/>
    </location>
</feature>
<evidence type="ECO:0000313" key="5">
    <source>
        <dbReference type="EMBL" id="ADB33671.1"/>
    </source>
</evidence>
<dbReference type="InterPro" id="IPR002347">
    <property type="entry name" value="SDR_fam"/>
</dbReference>
<evidence type="ECO:0000256" key="1">
    <source>
        <dbReference type="ARBA" id="ARBA00006484"/>
    </source>
</evidence>
<name>D2PY65_KRIFD</name>
<proteinExistence type="inferred from homology"/>
<dbReference type="HOGENOM" id="CLU_010194_1_1_11"/>
<dbReference type="PANTHER" id="PTHR43477:SF1">
    <property type="entry name" value="DIHYDROANTICAPSIN 7-DEHYDROGENASE"/>
    <property type="match status" value="1"/>
</dbReference>
<dbReference type="GO" id="GO:0016491">
    <property type="term" value="F:oxidoreductase activity"/>
    <property type="evidence" value="ECO:0007669"/>
    <property type="project" value="UniProtKB-KW"/>
</dbReference>
<feature type="region of interest" description="Disordered" evidence="4">
    <location>
        <begin position="53"/>
        <end position="115"/>
    </location>
</feature>
<evidence type="ECO:0000256" key="2">
    <source>
        <dbReference type="ARBA" id="ARBA00023002"/>
    </source>
</evidence>
<reference evidence="6" key="1">
    <citation type="submission" date="2009-09" db="EMBL/GenBank/DDBJ databases">
        <title>The complete genome of Kribbella flavida DSM 17836.</title>
        <authorList>
            <consortium name="US DOE Joint Genome Institute (JGI-PGF)"/>
            <person name="Lucas S."/>
            <person name="Copeland A."/>
            <person name="Lapidus A."/>
            <person name="Glavina del Rio T."/>
            <person name="Dalin E."/>
            <person name="Tice H."/>
            <person name="Bruce D."/>
            <person name="Goodwin L."/>
            <person name="Pitluck S."/>
            <person name="Kyrpides N."/>
            <person name="Mavromatis K."/>
            <person name="Ivanova N."/>
            <person name="Saunders E."/>
            <person name="Brettin T."/>
            <person name="Detter J.C."/>
            <person name="Han C."/>
            <person name="Larimer F."/>
            <person name="Land M."/>
            <person name="Hauser L."/>
            <person name="Markowitz V."/>
            <person name="Cheng J.-F."/>
            <person name="Hugenholtz P."/>
            <person name="Woyke T."/>
            <person name="Wu D."/>
            <person name="Pukall R."/>
            <person name="Klenk H.-P."/>
            <person name="Eisen J.A."/>
        </authorList>
    </citation>
    <scope>NUCLEOTIDE SEQUENCE [LARGE SCALE GENOMIC DNA]</scope>
    <source>
        <strain evidence="6">DSM 17836 / JCM 10339 / NBRC 14399</strain>
    </source>
</reference>
<organism evidence="5 6">
    <name type="scientific">Kribbella flavida (strain DSM 17836 / JCM 10339 / NBRC 14399)</name>
    <dbReference type="NCBI Taxonomy" id="479435"/>
    <lineage>
        <taxon>Bacteria</taxon>
        <taxon>Bacillati</taxon>
        <taxon>Actinomycetota</taxon>
        <taxon>Actinomycetes</taxon>
        <taxon>Propionibacteriales</taxon>
        <taxon>Kribbellaceae</taxon>
        <taxon>Kribbella</taxon>
    </lineage>
</organism>